<dbReference type="EMBL" id="CP014133">
    <property type="protein sequence ID" value="AVH29252.1"/>
    <property type="molecule type" value="Genomic_DNA"/>
</dbReference>
<gene>
    <name evidence="2" type="ORF">AL468_19010</name>
</gene>
<dbReference type="InterPro" id="IPR022742">
    <property type="entry name" value="Hydrolase_4"/>
</dbReference>
<proteinExistence type="predicted"/>
<keyword evidence="3" id="KW-1185">Reference proteome</keyword>
<sequence>MCMIVRTIREGDGPTYVLIPGYMFDAWSLEKLASKLSNSRVIIVEHTTDNAIVNLSLWANELSHRLSSIDADKFYLVGYSMGGWLAQYYAQSHSDSVEGLILCGTCWANDFSQFSVTNWIDFLDYLYSLERHTFVKISLWNSLSCVSKSDQAYMSEVQSLMNSNFPKYQDCLYQIKLMGLLVNQDLILSFDKKILVLYSNHDLVIPASLSRNLVKHYPSAYTYSLDGGHLFVHENATECSRIIKKWVGDVCCT</sequence>
<organism evidence="2 3">
    <name type="scientific">Vibrio diabolicus</name>
    <dbReference type="NCBI Taxonomy" id="50719"/>
    <lineage>
        <taxon>Bacteria</taxon>
        <taxon>Pseudomonadati</taxon>
        <taxon>Pseudomonadota</taxon>
        <taxon>Gammaproteobacteria</taxon>
        <taxon>Vibrionales</taxon>
        <taxon>Vibrionaceae</taxon>
        <taxon>Vibrio</taxon>
        <taxon>Vibrio diabolicus subgroup</taxon>
    </lineage>
</organism>
<protein>
    <recommendedName>
        <fullName evidence="1">Serine aminopeptidase S33 domain-containing protein</fullName>
    </recommendedName>
</protein>
<accession>A0ABM6SGA6</accession>
<evidence type="ECO:0000313" key="3">
    <source>
        <dbReference type="Proteomes" id="UP000237665"/>
    </source>
</evidence>
<dbReference type="InterPro" id="IPR029058">
    <property type="entry name" value="AB_hydrolase_fold"/>
</dbReference>
<dbReference type="Gene3D" id="3.40.50.1820">
    <property type="entry name" value="alpha/beta hydrolase"/>
    <property type="match status" value="1"/>
</dbReference>
<evidence type="ECO:0000313" key="2">
    <source>
        <dbReference type="EMBL" id="AVH29252.1"/>
    </source>
</evidence>
<feature type="domain" description="Serine aminopeptidase S33" evidence="1">
    <location>
        <begin position="73"/>
        <end position="220"/>
    </location>
</feature>
<reference evidence="3" key="1">
    <citation type="submission" date="2017-12" db="EMBL/GenBank/DDBJ databases">
        <title>FDA dAtabase for Regulatory Grade micrObial Sequences (FDA-ARGOS): Supporting development and validation of Infectious Disease Dx tests.</title>
        <authorList>
            <person name="Hoffmann M."/>
            <person name="Allard M."/>
            <person name="Evans P."/>
            <person name="Brown E."/>
            <person name="Tallon L.J."/>
            <person name="Sadzewicz L."/>
            <person name="Sengamalay N."/>
            <person name="Ott S."/>
            <person name="Godinez A."/>
            <person name="Nagaraj S."/>
            <person name="Vavikolanu K."/>
            <person name="Aluvathingal J."/>
            <person name="Nadendla S."/>
            <person name="Hobson J."/>
            <person name="Sichtig H."/>
        </authorList>
    </citation>
    <scope>NUCLEOTIDE SEQUENCE [LARGE SCALE GENOMIC DNA]</scope>
    <source>
        <strain evidence="3">LMG 3418</strain>
    </source>
</reference>
<evidence type="ECO:0000259" key="1">
    <source>
        <dbReference type="Pfam" id="PF12146"/>
    </source>
</evidence>
<dbReference type="SUPFAM" id="SSF53474">
    <property type="entry name" value="alpha/beta-Hydrolases"/>
    <property type="match status" value="1"/>
</dbReference>
<dbReference type="Proteomes" id="UP000237665">
    <property type="component" value="Chromosome 2"/>
</dbReference>
<dbReference type="Pfam" id="PF12146">
    <property type="entry name" value="Hydrolase_4"/>
    <property type="match status" value="1"/>
</dbReference>
<dbReference type="PANTHER" id="PTHR43798">
    <property type="entry name" value="MONOACYLGLYCEROL LIPASE"/>
    <property type="match status" value="1"/>
</dbReference>
<name>A0ABM6SGA6_9VIBR</name>
<dbReference type="InterPro" id="IPR050266">
    <property type="entry name" value="AB_hydrolase_sf"/>
</dbReference>